<dbReference type="EMBL" id="JBHSIU010000018">
    <property type="protein sequence ID" value="MFC4999522.1"/>
    <property type="molecule type" value="Genomic_DNA"/>
</dbReference>
<keyword evidence="2" id="KW-0560">Oxidoreductase</keyword>
<accession>A0ABV9VX51</accession>
<name>A0ABV9VX51_9ACTN</name>
<dbReference type="Gene3D" id="3.40.50.720">
    <property type="entry name" value="NAD(P)-binding Rossmann-like Domain"/>
    <property type="match status" value="1"/>
</dbReference>
<evidence type="ECO:0000256" key="1">
    <source>
        <dbReference type="ARBA" id="ARBA00006484"/>
    </source>
</evidence>
<evidence type="ECO:0000313" key="3">
    <source>
        <dbReference type="EMBL" id="MFC4999522.1"/>
    </source>
</evidence>
<dbReference type="PRINTS" id="PR00081">
    <property type="entry name" value="GDHRDH"/>
</dbReference>
<evidence type="ECO:0000256" key="2">
    <source>
        <dbReference type="ARBA" id="ARBA00023002"/>
    </source>
</evidence>
<dbReference type="PRINTS" id="PR00080">
    <property type="entry name" value="SDRFAMILY"/>
</dbReference>
<reference evidence="4" key="1">
    <citation type="journal article" date="2019" name="Int. J. Syst. Evol. Microbiol.">
        <title>The Global Catalogue of Microorganisms (GCM) 10K type strain sequencing project: providing services to taxonomists for standard genome sequencing and annotation.</title>
        <authorList>
            <consortium name="The Broad Institute Genomics Platform"/>
            <consortium name="The Broad Institute Genome Sequencing Center for Infectious Disease"/>
            <person name="Wu L."/>
            <person name="Ma J."/>
        </authorList>
    </citation>
    <scope>NUCLEOTIDE SEQUENCE [LARGE SCALE GENOMIC DNA]</scope>
    <source>
        <strain evidence="4">CGMCC 4.7152</strain>
    </source>
</reference>
<dbReference type="RefSeq" id="WP_380115968.1">
    <property type="nucleotide sequence ID" value="NZ_JBHSIU010000018.1"/>
</dbReference>
<dbReference type="Pfam" id="PF13561">
    <property type="entry name" value="adh_short_C2"/>
    <property type="match status" value="1"/>
</dbReference>
<keyword evidence="4" id="KW-1185">Reference proteome</keyword>
<sequence>MGQLYNDHYSYAIVSICNARYEIRCKGEAVANLEGKIALVTGASRGIGRAIAERLGRDGALVVVHYAQDETAAKEVVETITTAGGAAFAVRAELGTEGDVDTLFAGVTEGLLAAGRPEALDILVNNAGIGLPAAIENVDVAGFDRVFAVNVRAPFFITQRALTLLRDGGRIINISSGVTRIAFPDGIAYAMTKGALDTFTRTLAKPLGARGITVNTVAPGVVDTDVNAGWLRGNPAAEEAVSAQAALGRVGQPVDIAAAVALLASDDAHWVTATVVDATGGAAL</sequence>
<comment type="caution">
    <text evidence="3">The sequence shown here is derived from an EMBL/GenBank/DDBJ whole genome shotgun (WGS) entry which is preliminary data.</text>
</comment>
<dbReference type="InterPro" id="IPR020904">
    <property type="entry name" value="Sc_DH/Rdtase_CS"/>
</dbReference>
<gene>
    <name evidence="3" type="ORF">ACFPIJ_16990</name>
</gene>
<protein>
    <submittedName>
        <fullName evidence="3">SDR family oxidoreductase</fullName>
    </submittedName>
</protein>
<dbReference type="Proteomes" id="UP001595912">
    <property type="component" value="Unassembled WGS sequence"/>
</dbReference>
<evidence type="ECO:0000313" key="4">
    <source>
        <dbReference type="Proteomes" id="UP001595912"/>
    </source>
</evidence>
<comment type="similarity">
    <text evidence="1">Belongs to the short-chain dehydrogenases/reductases (SDR) family.</text>
</comment>
<dbReference type="PANTHER" id="PTHR43639">
    <property type="entry name" value="OXIDOREDUCTASE, SHORT-CHAIN DEHYDROGENASE/REDUCTASE FAMILY (AFU_ORTHOLOGUE AFUA_5G02870)"/>
    <property type="match status" value="1"/>
</dbReference>
<dbReference type="InterPro" id="IPR036291">
    <property type="entry name" value="NAD(P)-bd_dom_sf"/>
</dbReference>
<dbReference type="PROSITE" id="PS00061">
    <property type="entry name" value="ADH_SHORT"/>
    <property type="match status" value="1"/>
</dbReference>
<dbReference type="SUPFAM" id="SSF51735">
    <property type="entry name" value="NAD(P)-binding Rossmann-fold domains"/>
    <property type="match status" value="1"/>
</dbReference>
<proteinExistence type="inferred from homology"/>
<organism evidence="3 4">
    <name type="scientific">Dactylosporangium cerinum</name>
    <dbReference type="NCBI Taxonomy" id="1434730"/>
    <lineage>
        <taxon>Bacteria</taxon>
        <taxon>Bacillati</taxon>
        <taxon>Actinomycetota</taxon>
        <taxon>Actinomycetes</taxon>
        <taxon>Micromonosporales</taxon>
        <taxon>Micromonosporaceae</taxon>
        <taxon>Dactylosporangium</taxon>
    </lineage>
</organism>
<dbReference type="InterPro" id="IPR002347">
    <property type="entry name" value="SDR_fam"/>
</dbReference>
<dbReference type="PANTHER" id="PTHR43639:SF1">
    <property type="entry name" value="SHORT-CHAIN DEHYDROGENASE_REDUCTASE FAMILY PROTEIN"/>
    <property type="match status" value="1"/>
</dbReference>